<dbReference type="EMBL" id="JJPZ01000146">
    <property type="protein sequence ID" value="KKH07218.1"/>
    <property type="molecule type" value="Genomic_DNA"/>
</dbReference>
<dbReference type="Proteomes" id="UP000034944">
    <property type="component" value="Unassembled WGS sequence"/>
</dbReference>
<comment type="caution">
    <text evidence="1">The sequence shown here is derived from an EMBL/GenBank/DDBJ whole genome shotgun (WGS) entry which is preliminary data.</text>
</comment>
<dbReference type="AlphaFoldDB" id="A0A0F8JIQ4"/>
<evidence type="ECO:0000313" key="7">
    <source>
        <dbReference type="Proteomes" id="UP000034820"/>
    </source>
</evidence>
<dbReference type="Proteomes" id="UP000034820">
    <property type="component" value="Unassembled WGS sequence"/>
</dbReference>
<evidence type="ECO:0000313" key="1">
    <source>
        <dbReference type="EMBL" id="KKG75618.1"/>
    </source>
</evidence>
<dbReference type="PATRIC" id="fig|2209.71.peg.3877"/>
<name>A0A0F8JIQ4_METMZ</name>
<evidence type="ECO:0000313" key="5">
    <source>
        <dbReference type="Proteomes" id="UP000033889"/>
    </source>
</evidence>
<proteinExistence type="predicted"/>
<protein>
    <submittedName>
        <fullName evidence="1">Uncharacterized protein</fullName>
    </submittedName>
</protein>
<evidence type="ECO:0000313" key="2">
    <source>
        <dbReference type="EMBL" id="KKG84515.1"/>
    </source>
</evidence>
<gene>
    <name evidence="1" type="ORF">DU46_17705</name>
    <name evidence="4" type="ORF">DU51_00580</name>
    <name evidence="2" type="ORF">DU61_18295</name>
    <name evidence="3" type="ORF">DU62_15990</name>
</gene>
<evidence type="ECO:0000313" key="8">
    <source>
        <dbReference type="Proteomes" id="UP000034944"/>
    </source>
</evidence>
<dbReference type="EMBL" id="JJPY01000045">
    <property type="protein sequence ID" value="KKH09963.1"/>
    <property type="molecule type" value="Genomic_DNA"/>
</dbReference>
<dbReference type="Proteomes" id="UP000034074">
    <property type="component" value="Unassembled WGS sequence"/>
</dbReference>
<reference evidence="5 6" key="1">
    <citation type="journal article" date="2015" name="ISME J.">
        <title>Genomic and phenotypic differentiation among Methanosarcina mazei populations from Columbia River sediment.</title>
        <authorList>
            <person name="Youngblut N.D."/>
            <person name="Wirth J.S."/>
            <person name="Henriksen J.R."/>
            <person name="Smith M."/>
            <person name="Simon H."/>
            <person name="Metcalf W.W."/>
            <person name="Whitaker R.J."/>
        </authorList>
    </citation>
    <scope>NUCLEOTIDE SEQUENCE [LARGE SCALE GENOMIC DNA]</scope>
    <source>
        <strain evidence="1 6">3.H.A.1A.2</strain>
        <strain evidence="2 5">3.H.A.2.5</strain>
        <strain evidence="4 7">3.H.T.1A.1</strain>
        <strain evidence="3 8">3.H.T.1A.2</strain>
    </source>
</reference>
<dbReference type="EMBL" id="JJPN01000006">
    <property type="protein sequence ID" value="KKG75618.1"/>
    <property type="molecule type" value="Genomic_DNA"/>
</dbReference>
<organism evidence="1 6">
    <name type="scientific">Methanosarcina mazei</name>
    <name type="common">Methanosarcina frisia</name>
    <dbReference type="NCBI Taxonomy" id="2209"/>
    <lineage>
        <taxon>Archaea</taxon>
        <taxon>Methanobacteriati</taxon>
        <taxon>Methanobacteriota</taxon>
        <taxon>Stenosarchaea group</taxon>
        <taxon>Methanomicrobia</taxon>
        <taxon>Methanosarcinales</taxon>
        <taxon>Methanosarcinaceae</taxon>
        <taxon>Methanosarcina</taxon>
    </lineage>
</organism>
<evidence type="ECO:0000313" key="4">
    <source>
        <dbReference type="EMBL" id="KKH09963.1"/>
    </source>
</evidence>
<evidence type="ECO:0000313" key="3">
    <source>
        <dbReference type="EMBL" id="KKH07218.1"/>
    </source>
</evidence>
<evidence type="ECO:0000313" key="6">
    <source>
        <dbReference type="Proteomes" id="UP000034074"/>
    </source>
</evidence>
<sequence>MDIEGSFSNFLLFSEFESLAIAFRIEDMKINKVIEIDRGKIGIPMRSFVLSRGFENIIFHKSNDINFQEFLLMFKIFVFNLFINNIKPKLKFLLFCQALNRIT</sequence>
<dbReference type="EMBL" id="JJPQ01000038">
    <property type="protein sequence ID" value="KKG84515.1"/>
    <property type="molecule type" value="Genomic_DNA"/>
</dbReference>
<accession>A0A0F8JIQ4</accession>
<dbReference type="Proteomes" id="UP000033889">
    <property type="component" value="Unassembled WGS sequence"/>
</dbReference>